<dbReference type="InterPro" id="IPR013108">
    <property type="entry name" value="Amidohydro_3"/>
</dbReference>
<dbReference type="PANTHER" id="PTHR22642:SF2">
    <property type="entry name" value="PROTEIN LONG AFTER FAR-RED 3"/>
    <property type="match status" value="1"/>
</dbReference>
<organism evidence="3 4">
    <name type="scientific">Arsenicicoccus cauae</name>
    <dbReference type="NCBI Taxonomy" id="2663847"/>
    <lineage>
        <taxon>Bacteria</taxon>
        <taxon>Bacillati</taxon>
        <taxon>Actinomycetota</taxon>
        <taxon>Actinomycetes</taxon>
        <taxon>Micrococcales</taxon>
        <taxon>Intrasporangiaceae</taxon>
        <taxon>Arsenicicoccus</taxon>
    </lineage>
</organism>
<dbReference type="Gene3D" id="2.30.40.10">
    <property type="entry name" value="Urease, subunit C, domain 1"/>
    <property type="match status" value="1"/>
</dbReference>
<dbReference type="RefSeq" id="WP_154592832.1">
    <property type="nucleotide sequence ID" value="NZ_CP171001.1"/>
</dbReference>
<protein>
    <submittedName>
        <fullName evidence="3">Amidohydrolase family protein</fullName>
    </submittedName>
</protein>
<dbReference type="AlphaFoldDB" id="A0A6I3IFT6"/>
<feature type="domain" description="Amidohydrolase 3" evidence="2">
    <location>
        <begin position="48"/>
        <end position="516"/>
    </location>
</feature>
<gene>
    <name evidence="3" type="ORF">GGG17_05865</name>
</gene>
<dbReference type="Proteomes" id="UP000431092">
    <property type="component" value="Unassembled WGS sequence"/>
</dbReference>
<dbReference type="GO" id="GO:0016810">
    <property type="term" value="F:hydrolase activity, acting on carbon-nitrogen (but not peptide) bonds"/>
    <property type="evidence" value="ECO:0007669"/>
    <property type="project" value="InterPro"/>
</dbReference>
<evidence type="ECO:0000259" key="2">
    <source>
        <dbReference type="Pfam" id="PF07969"/>
    </source>
</evidence>
<dbReference type="Pfam" id="PF07969">
    <property type="entry name" value="Amidohydro_3"/>
    <property type="match status" value="1"/>
</dbReference>
<dbReference type="Gene3D" id="3.10.310.70">
    <property type="match status" value="1"/>
</dbReference>
<dbReference type="PANTHER" id="PTHR22642">
    <property type="entry name" value="IMIDAZOLONEPROPIONASE"/>
    <property type="match status" value="1"/>
</dbReference>
<keyword evidence="4" id="KW-1185">Reference proteome</keyword>
<sequence length="524" mass="56520">MRRRTLYRNGHVYVPTRGFPTAMLVDDTRVLWVGGEADADGQVDEAHRVVDLHGCLVTTPFVDPIHFVAESAEWRSLTQLTGARSLTEALDRLAAAARTSQGPVTGFGYDEGRWPEQRPPTPEELARAVEGRPAVILRADKGACVCSPAFTAGAAQVGVDTRSLADMTRRPGLGALLTGVVAQRTPAQQQAILDGALSAAAAHGIGCLHDHISSPRLLDGFTTTRPQLPGPIVQRYLRHVCRPDEDPAVLLREHDLHGFMLQVDGPVNSHQAALHETYIDLPGQVGPDPMPAETIAEHLVAASLAGIRTSLVAMGDRAADAMIDGMRTAVRTVGLDRFRSLRHRTMTLALADPRVLGTLIDLGVVVVRVPQVDSRWGGPEGDFTRALGTVRAREMMRFGSLGVDGLLTALASTSPWLDLDPWQTLRSARWHRFEEERVSVGEAFRAHTVGGWHASGHDTRGYLGVGLPADFVVWEVPPGELGEGPHSQLETPGLPRLRPEAPTPRALLTVVGGRTIHESEGALP</sequence>
<dbReference type="InterPro" id="IPR011059">
    <property type="entry name" value="Metal-dep_hydrolase_composite"/>
</dbReference>
<evidence type="ECO:0000256" key="1">
    <source>
        <dbReference type="SAM" id="MobiDB-lite"/>
    </source>
</evidence>
<evidence type="ECO:0000313" key="4">
    <source>
        <dbReference type="Proteomes" id="UP000431092"/>
    </source>
</evidence>
<dbReference type="EMBL" id="WLVL01000021">
    <property type="protein sequence ID" value="MTB71503.1"/>
    <property type="molecule type" value="Genomic_DNA"/>
</dbReference>
<comment type="caution">
    <text evidence="3">The sequence shown here is derived from an EMBL/GenBank/DDBJ whole genome shotgun (WGS) entry which is preliminary data.</text>
</comment>
<proteinExistence type="predicted"/>
<feature type="region of interest" description="Disordered" evidence="1">
    <location>
        <begin position="482"/>
        <end position="503"/>
    </location>
</feature>
<evidence type="ECO:0000313" key="3">
    <source>
        <dbReference type="EMBL" id="MTB71503.1"/>
    </source>
</evidence>
<name>A0A6I3IFT6_9MICO</name>
<dbReference type="SUPFAM" id="SSF51556">
    <property type="entry name" value="Metallo-dependent hydrolases"/>
    <property type="match status" value="1"/>
</dbReference>
<keyword evidence="3" id="KW-0378">Hydrolase</keyword>
<dbReference type="SUPFAM" id="SSF51338">
    <property type="entry name" value="Composite domain of metallo-dependent hydrolases"/>
    <property type="match status" value="1"/>
</dbReference>
<dbReference type="Gene3D" id="3.20.20.140">
    <property type="entry name" value="Metal-dependent hydrolases"/>
    <property type="match status" value="1"/>
</dbReference>
<dbReference type="InterPro" id="IPR032466">
    <property type="entry name" value="Metal_Hydrolase"/>
</dbReference>
<accession>A0A6I3IFT6</accession>
<reference evidence="3 4" key="1">
    <citation type="submission" date="2019-11" db="EMBL/GenBank/DDBJ databases">
        <title>Whole genome sequencing identifies a novel species of the genus Arsenicicoccus isolated from human blood.</title>
        <authorList>
            <person name="Jeong J.H."/>
            <person name="Kweon O.J."/>
            <person name="Kim H.R."/>
            <person name="Kim T.-H."/>
            <person name="Ha S.-M."/>
            <person name="Lee M.-K."/>
        </authorList>
    </citation>
    <scope>NUCLEOTIDE SEQUENCE [LARGE SCALE GENOMIC DNA]</scope>
    <source>
        <strain evidence="3 4">MKL-02</strain>
    </source>
</reference>